<sequence>MEPYIEIDVVPRQDFVLSHSSLSTSQAPPRRQGSVKREDDASAPTPINNNTPKGVHGDDGASSSRYSSPSTASSRESFEPWRQRRRRRRQRRQDGEETTDEDEVEPRLRINGQSSTSVSSVKPPEGPRPDSYLSELCPSYADDSWCSAQRLGPITSRGRVACEWVFKTDVSNPIICRKKFLTVDALARHVVESHCRPFLAEGKWQCHWDKCSRYRSYTRAQFEDHFFQQHLAQHAYACPFQDCRRGTSCRDKESQAEHIDFYHSVGDALRPFVAPILILEAMPSLASLPPLPTMPVSRYKLDPQIPKTKMPFIPRARPRQVESSLVGPAAPAQLGVVQPWVEVIDRCESMEPPAIPVVLGPNRRIIGTAATIDLDQFAKTALTFSADDDFMIDDEQDKRTSIAAAVEATLPTSATPRKRVPFVPPSFRQGQMVAKSSAESTPVSRSASKPASRDMSAYSLDDDEENHPIDGRQYVEEGESKTHSSSGRLRQSSGSSDELEYVTLPGPPGLMDNENSPKAPRKKKRRLAIDESDTEDEGKDGRQVTLNSKENSHSSLAVERQMSLSPASSRSASSEPLQVSSFRPLTRPTAQEAREIGSLRQSFSRLSQEVHEDAQRRRSSKAVKDKTKELDRRKRKKARNEEADGSEDEEPAQVSLDGWNHGSNTAKKPQGNA</sequence>
<feature type="compositionally biased region" description="Low complexity" evidence="1">
    <location>
        <begin position="484"/>
        <end position="496"/>
    </location>
</feature>
<dbReference type="STRING" id="215250.A0A316YNY4"/>
<evidence type="ECO:0000256" key="1">
    <source>
        <dbReference type="SAM" id="MobiDB-lite"/>
    </source>
</evidence>
<reference evidence="2 3" key="1">
    <citation type="journal article" date="2018" name="Mol. Biol. Evol.">
        <title>Broad Genomic Sampling Reveals a Smut Pathogenic Ancestry of the Fungal Clade Ustilaginomycotina.</title>
        <authorList>
            <person name="Kijpornyongpan T."/>
            <person name="Mondo S.J."/>
            <person name="Barry K."/>
            <person name="Sandor L."/>
            <person name="Lee J."/>
            <person name="Lipzen A."/>
            <person name="Pangilinan J."/>
            <person name="LaButti K."/>
            <person name="Hainaut M."/>
            <person name="Henrissat B."/>
            <person name="Grigoriev I.V."/>
            <person name="Spatafora J.W."/>
            <person name="Aime M.C."/>
        </authorList>
    </citation>
    <scope>NUCLEOTIDE SEQUENCE [LARGE SCALE GENOMIC DNA]</scope>
    <source>
        <strain evidence="2 3">MCA 4198</strain>
    </source>
</reference>
<feature type="compositionally biased region" description="Basic and acidic residues" evidence="1">
    <location>
        <begin position="608"/>
        <end position="632"/>
    </location>
</feature>
<gene>
    <name evidence="2" type="ORF">FA10DRAFT_265121</name>
</gene>
<dbReference type="InParanoid" id="A0A316YNY4"/>
<feature type="region of interest" description="Disordered" evidence="1">
    <location>
        <begin position="415"/>
        <end position="673"/>
    </location>
</feature>
<evidence type="ECO:0000313" key="3">
    <source>
        <dbReference type="Proteomes" id="UP000245768"/>
    </source>
</evidence>
<feature type="compositionally biased region" description="Low complexity" evidence="1">
    <location>
        <begin position="563"/>
        <end position="577"/>
    </location>
</feature>
<name>A0A316YNY4_9BASI</name>
<feature type="region of interest" description="Disordered" evidence="1">
    <location>
        <begin position="1"/>
        <end position="133"/>
    </location>
</feature>
<feature type="compositionally biased region" description="Basic and acidic residues" evidence="1">
    <location>
        <begin position="466"/>
        <end position="482"/>
    </location>
</feature>
<accession>A0A316YNY4</accession>
<dbReference type="Proteomes" id="UP000245768">
    <property type="component" value="Unassembled WGS sequence"/>
</dbReference>
<keyword evidence="3" id="KW-1185">Reference proteome</keyword>
<organism evidence="2 3">
    <name type="scientific">Acaromyces ingoldii</name>
    <dbReference type="NCBI Taxonomy" id="215250"/>
    <lineage>
        <taxon>Eukaryota</taxon>
        <taxon>Fungi</taxon>
        <taxon>Dikarya</taxon>
        <taxon>Basidiomycota</taxon>
        <taxon>Ustilaginomycotina</taxon>
        <taxon>Exobasidiomycetes</taxon>
        <taxon>Exobasidiales</taxon>
        <taxon>Cryptobasidiaceae</taxon>
        <taxon>Acaromyces</taxon>
    </lineage>
</organism>
<proteinExistence type="predicted"/>
<feature type="compositionally biased region" description="Polar residues" evidence="1">
    <location>
        <begin position="18"/>
        <end position="27"/>
    </location>
</feature>
<feature type="compositionally biased region" description="Polar residues" evidence="1">
    <location>
        <begin position="661"/>
        <end position="673"/>
    </location>
</feature>
<protein>
    <submittedName>
        <fullName evidence="2">Uncharacterized protein</fullName>
    </submittedName>
</protein>
<dbReference type="EMBL" id="KZ819635">
    <property type="protein sequence ID" value="PWN91250.1"/>
    <property type="molecule type" value="Genomic_DNA"/>
</dbReference>
<feature type="compositionally biased region" description="Polar residues" evidence="1">
    <location>
        <begin position="437"/>
        <end position="449"/>
    </location>
</feature>
<feature type="compositionally biased region" description="Polar residues" evidence="1">
    <location>
        <begin position="111"/>
        <end position="120"/>
    </location>
</feature>
<feature type="compositionally biased region" description="Polar residues" evidence="1">
    <location>
        <begin position="544"/>
        <end position="555"/>
    </location>
</feature>
<feature type="compositionally biased region" description="Low complexity" evidence="1">
    <location>
        <begin position="62"/>
        <end position="75"/>
    </location>
</feature>
<dbReference type="GeneID" id="37042848"/>
<dbReference type="AlphaFoldDB" id="A0A316YNY4"/>
<evidence type="ECO:0000313" key="2">
    <source>
        <dbReference type="EMBL" id="PWN91250.1"/>
    </source>
</evidence>
<dbReference type="RefSeq" id="XP_025378448.1">
    <property type="nucleotide sequence ID" value="XM_025520932.1"/>
</dbReference>